<dbReference type="InterPro" id="IPR023286">
    <property type="entry name" value="ABATE_dom_sf"/>
</dbReference>
<sequence length="209" mass="23168">MPDTLPPPMFLADSRGLDFLNTLAVPVDTEVEWLASGEDLLAWLQSAGLLSAEAADEVRSVAKPGELDDAAAKARGLREWFRGFVRQYRGEPLTRKAIAELEPLNELLARDEEFSQIVPSSDEASLLAFVPRRRWRSADSLLFPIAKTLAELLTTADFSNVKQCEGPGCVLHFLDTTRDRRRRWCSMAVCGNRAKQAALRLRRAANAGS</sequence>
<dbReference type="InterPro" id="IPR021005">
    <property type="entry name" value="Znf_CGNR"/>
</dbReference>
<dbReference type="Pfam" id="PF11706">
    <property type="entry name" value="zf-CGNR"/>
    <property type="match status" value="1"/>
</dbReference>
<dbReference type="SUPFAM" id="SSF160904">
    <property type="entry name" value="Jann2411-like"/>
    <property type="match status" value="1"/>
</dbReference>
<dbReference type="Proteomes" id="UP001285263">
    <property type="component" value="Unassembled WGS sequence"/>
</dbReference>
<dbReference type="PANTHER" id="PTHR35525">
    <property type="entry name" value="BLL6575 PROTEIN"/>
    <property type="match status" value="1"/>
</dbReference>
<evidence type="ECO:0000313" key="2">
    <source>
        <dbReference type="EMBL" id="MDY0744025.1"/>
    </source>
</evidence>
<dbReference type="Pfam" id="PF07336">
    <property type="entry name" value="ABATE"/>
    <property type="match status" value="1"/>
</dbReference>
<proteinExistence type="predicted"/>
<evidence type="ECO:0000259" key="1">
    <source>
        <dbReference type="Pfam" id="PF11706"/>
    </source>
</evidence>
<dbReference type="InterPro" id="IPR010852">
    <property type="entry name" value="ABATE"/>
</dbReference>
<protein>
    <submittedName>
        <fullName evidence="2">CGNR zinc finger domain-containing protein</fullName>
    </submittedName>
</protein>
<gene>
    <name evidence="2" type="ORF">SNE35_05895</name>
</gene>
<name>A0ABU5DCN0_9BURK</name>
<dbReference type="Gene3D" id="1.10.3300.10">
    <property type="entry name" value="Jann2411-like domain"/>
    <property type="match status" value="1"/>
</dbReference>
<feature type="domain" description="Zinc finger CGNR" evidence="1">
    <location>
        <begin position="161"/>
        <end position="203"/>
    </location>
</feature>
<keyword evidence="3" id="KW-1185">Reference proteome</keyword>
<organism evidence="2 3">
    <name type="scientific">Roseateles agri</name>
    <dbReference type="NCBI Taxonomy" id="3098619"/>
    <lineage>
        <taxon>Bacteria</taxon>
        <taxon>Pseudomonadati</taxon>
        <taxon>Pseudomonadota</taxon>
        <taxon>Betaproteobacteria</taxon>
        <taxon>Burkholderiales</taxon>
        <taxon>Sphaerotilaceae</taxon>
        <taxon>Roseateles</taxon>
    </lineage>
</organism>
<evidence type="ECO:0000313" key="3">
    <source>
        <dbReference type="Proteomes" id="UP001285263"/>
    </source>
</evidence>
<dbReference type="EMBL" id="JAXCLA010000002">
    <property type="protein sequence ID" value="MDY0744025.1"/>
    <property type="molecule type" value="Genomic_DNA"/>
</dbReference>
<dbReference type="RefSeq" id="WP_320421935.1">
    <property type="nucleotide sequence ID" value="NZ_JAXCLA010000002.1"/>
</dbReference>
<reference evidence="2 3" key="1">
    <citation type="submission" date="2023-11" db="EMBL/GenBank/DDBJ databases">
        <title>Paucibacter sp. nov., isolated from fresh soil in Korea.</title>
        <authorList>
            <person name="Le N.T.T."/>
        </authorList>
    </citation>
    <scope>NUCLEOTIDE SEQUENCE [LARGE SCALE GENOMIC DNA]</scope>
    <source>
        <strain evidence="2 3">R3-3</strain>
    </source>
</reference>
<accession>A0ABU5DCN0</accession>
<comment type="caution">
    <text evidence="2">The sequence shown here is derived from an EMBL/GenBank/DDBJ whole genome shotgun (WGS) entry which is preliminary data.</text>
</comment>
<dbReference type="PANTHER" id="PTHR35525:SF3">
    <property type="entry name" value="BLL6575 PROTEIN"/>
    <property type="match status" value="1"/>
</dbReference>